<dbReference type="OMA" id="GREMNAN"/>
<evidence type="ECO:0000313" key="9">
    <source>
        <dbReference type="EMBL" id="GAO52134.1"/>
    </source>
</evidence>
<feature type="compositionally biased region" description="Low complexity" evidence="8">
    <location>
        <begin position="147"/>
        <end position="159"/>
    </location>
</feature>
<dbReference type="Proteomes" id="UP000033140">
    <property type="component" value="Unassembled WGS sequence"/>
</dbReference>
<dbReference type="STRING" id="698492.A0A0E9NQK6"/>
<feature type="compositionally biased region" description="Basic and acidic residues" evidence="8">
    <location>
        <begin position="364"/>
        <end position="374"/>
    </location>
</feature>
<comment type="similarity">
    <text evidence="2">Belongs to the SLX4 family.</text>
</comment>
<feature type="compositionally biased region" description="Basic and acidic residues" evidence="8">
    <location>
        <begin position="170"/>
        <end position="179"/>
    </location>
</feature>
<organism evidence="9 10">
    <name type="scientific">Saitoella complicata (strain BCRC 22490 / CBS 7301 / JCM 7358 / NBRC 10748 / NRRL Y-17804)</name>
    <dbReference type="NCBI Taxonomy" id="698492"/>
    <lineage>
        <taxon>Eukaryota</taxon>
        <taxon>Fungi</taxon>
        <taxon>Dikarya</taxon>
        <taxon>Ascomycota</taxon>
        <taxon>Taphrinomycotina</taxon>
        <taxon>Taphrinomycotina incertae sedis</taxon>
        <taxon>Saitoella</taxon>
    </lineage>
</organism>
<dbReference type="AlphaFoldDB" id="A0A0E9NQK6"/>
<keyword evidence="6" id="KW-0539">Nucleus</keyword>
<feature type="compositionally biased region" description="Low complexity" evidence="8">
    <location>
        <begin position="587"/>
        <end position="596"/>
    </location>
</feature>
<feature type="region of interest" description="Disordered" evidence="8">
    <location>
        <begin position="567"/>
        <end position="615"/>
    </location>
</feature>
<feature type="region of interest" description="Disordered" evidence="8">
    <location>
        <begin position="887"/>
        <end position="921"/>
    </location>
</feature>
<dbReference type="GO" id="GO:0003677">
    <property type="term" value="F:DNA binding"/>
    <property type="evidence" value="ECO:0007669"/>
    <property type="project" value="InterPro"/>
</dbReference>
<sequence>MSVSTPPSTQMLLARGGAHAVEGADRVITISSSPRRERVVQVGGDGVDGVGREMNANDSAVIAAVNAASMEAAMENGATRDEAEEEGSQSQRFRSRVATFRCGAISRENSNASTTTESAAPIFDLTGEGSLPGHARRTIELIPQAFPAVKPIPKTTTKPKAPPKPRAPRARKDPKEKAPRKPRAPRAKKAEPPTAPSPAGPERVVHKTITALATAAFLPAQPASPGSNTLDDYVTREATTPIKPKRRSRKKPEPPLPELLSPRTALRRIRSQTLIFSDPDVPVPSPSAAMLAESALGKKRQRKEGAMRMWTVAARGLDGELIGGGGAGDEEEGSRLAGEEPRCGQVVMVRLETDEGDEVEEVTVEAKEGVETFPKRARKSRSRSPAVEESKDMEDAQPTPPKRARRSKSPEGAPLPEVAEMDLVTILPQLPKRTPRKSKAASVPPAEGPVTKTVVLPPPATQPVPAPIPISEAVAEEGIPTPPKRARRSKSPQAAAWLENAEEDVVTILSPKPSTRRRSNAASVPPAEAPVEHAVVSPPPAPQPMPVMAPAVPLSVPNSTSTAIEIMSSSPEEPLASAVKRKKRLGTTRPRTPTTKSGVVDITGASPKHPKSKSRAVKIEPTAIIDVAESSQGSLPRSVGSSLEFVSARELLSQRGTGASLTQTISRKRRSSAADLPLPVPPESLDRDTNFEEIPIFLDVPVQDITAMPDTSPVRPSASTGTVPGAMVSVSDDEVECILIQPAGTKARGSAAKAKAANGVDVGTPASPKRRGRPPKAVAVVQTEDVAAVEAPASPKRRGRPPKVASAVQTENVAAAAQTAGPQMPNFAGYTTAQLQTEIAKYGFKPTKSRTAMAEILNQCWKAMHPEATVLASTWAAPVAAVTPAATKATAKKATGKTAASESPTRRTKTPPIPNEASGNASPMSEAAILARLYTSITTSIKASPTQWSKILRYEPILLEDLTLWLSSEEGGKIEVSEEVLKGWCDKHGICCFSEVLAGWRTKKNRQAKRS</sequence>
<dbReference type="GO" id="GO:0006281">
    <property type="term" value="P:DNA repair"/>
    <property type="evidence" value="ECO:0007669"/>
    <property type="project" value="UniProtKB-KW"/>
</dbReference>
<proteinExistence type="inferred from homology"/>
<comment type="subcellular location">
    <subcellularLocation>
        <location evidence="1">Nucleus</location>
    </subcellularLocation>
</comment>
<dbReference type="EMBL" id="BACD03000060">
    <property type="protein sequence ID" value="GAO52134.1"/>
    <property type="molecule type" value="Genomic_DNA"/>
</dbReference>
<feature type="region of interest" description="Disordered" evidence="8">
    <location>
        <begin position="657"/>
        <end position="687"/>
    </location>
</feature>
<reference evidence="9 10" key="2">
    <citation type="journal article" date="2014" name="J. Gen. Appl. Microbiol.">
        <title>The early diverging ascomycetous budding yeast Saitoella complicata has three histone deacetylases belonging to the Clr6, Hos2, and Rpd3 lineages.</title>
        <authorList>
            <person name="Nishida H."/>
            <person name="Matsumoto T."/>
            <person name="Kondo S."/>
            <person name="Hamamoto M."/>
            <person name="Yoshikawa H."/>
        </authorList>
    </citation>
    <scope>NUCLEOTIDE SEQUENCE [LARGE SCALE GENOMIC DNA]</scope>
    <source>
        <strain evidence="9 10">NRRL Y-17804</strain>
    </source>
</reference>
<keyword evidence="10" id="KW-1185">Reference proteome</keyword>
<feature type="region of interest" description="Disordered" evidence="8">
    <location>
        <begin position="143"/>
        <end position="203"/>
    </location>
</feature>
<evidence type="ECO:0000256" key="3">
    <source>
        <dbReference type="ARBA" id="ARBA00022763"/>
    </source>
</evidence>
<dbReference type="GO" id="GO:0006260">
    <property type="term" value="P:DNA replication"/>
    <property type="evidence" value="ECO:0007669"/>
    <property type="project" value="InterPro"/>
</dbReference>
<dbReference type="InterPro" id="IPR017956">
    <property type="entry name" value="AT_hook_DNA-bd_motif"/>
</dbReference>
<feature type="region of interest" description="Disordered" evidence="8">
    <location>
        <begin position="321"/>
        <end position="340"/>
    </location>
</feature>
<reference evidence="9 10" key="1">
    <citation type="journal article" date="2011" name="J. Gen. Appl. Microbiol.">
        <title>Draft genome sequencing of the enigmatic yeast Saitoella complicata.</title>
        <authorList>
            <person name="Nishida H."/>
            <person name="Hamamoto M."/>
            <person name="Sugiyama J."/>
        </authorList>
    </citation>
    <scope>NUCLEOTIDE SEQUENCE [LARGE SCALE GENOMIC DNA]</scope>
    <source>
        <strain evidence="9 10">NRRL Y-17804</strain>
    </source>
</reference>
<gene>
    <name evidence="9" type="ORF">G7K_6220-t1</name>
</gene>
<dbReference type="GO" id="GO:0033557">
    <property type="term" value="C:Slx1-Slx4 complex"/>
    <property type="evidence" value="ECO:0007669"/>
    <property type="project" value="InterPro"/>
</dbReference>
<feature type="region of interest" description="Disordered" evidence="8">
    <location>
        <begin position="479"/>
        <end position="498"/>
    </location>
</feature>
<dbReference type="CDD" id="cd22999">
    <property type="entry name" value="SAP_SLX4"/>
    <property type="match status" value="1"/>
</dbReference>
<feature type="region of interest" description="Disordered" evidence="8">
    <location>
        <begin position="75"/>
        <end position="95"/>
    </location>
</feature>
<feature type="compositionally biased region" description="Polar residues" evidence="8">
    <location>
        <begin position="108"/>
        <end position="118"/>
    </location>
</feature>
<comment type="caution">
    <text evidence="9">The sequence shown here is derived from an EMBL/GenBank/DDBJ whole genome shotgun (WGS) entry which is preliminary data.</text>
</comment>
<reference evidence="9 10" key="3">
    <citation type="journal article" date="2015" name="Genome Announc.">
        <title>Draft Genome Sequence of the Archiascomycetous Yeast Saitoella complicata.</title>
        <authorList>
            <person name="Yamauchi K."/>
            <person name="Kondo S."/>
            <person name="Hamamoto M."/>
            <person name="Takahashi Y."/>
            <person name="Ogura Y."/>
            <person name="Hayashi T."/>
            <person name="Nishida H."/>
        </authorList>
    </citation>
    <scope>NUCLEOTIDE SEQUENCE [LARGE SCALE GENOMIC DNA]</scope>
    <source>
        <strain evidence="9 10">NRRL Y-17804</strain>
    </source>
</reference>
<evidence type="ECO:0000256" key="8">
    <source>
        <dbReference type="SAM" id="MobiDB-lite"/>
    </source>
</evidence>
<evidence type="ECO:0000256" key="5">
    <source>
        <dbReference type="ARBA" id="ARBA00023204"/>
    </source>
</evidence>
<feature type="compositionally biased region" description="Pro residues" evidence="8">
    <location>
        <begin position="456"/>
        <end position="466"/>
    </location>
</feature>
<keyword evidence="5" id="KW-0234">DNA repair</keyword>
<dbReference type="InterPro" id="IPR018574">
    <property type="entry name" value="Structure-sp_endonuc_su_Slx4"/>
</dbReference>
<feature type="region of interest" description="Disordered" evidence="8">
    <location>
        <begin position="354"/>
        <end position="466"/>
    </location>
</feature>
<dbReference type="Pfam" id="PF09494">
    <property type="entry name" value="Slx4"/>
    <property type="match status" value="1"/>
</dbReference>
<keyword evidence="4" id="KW-0233">DNA recombination</keyword>
<evidence type="ECO:0000256" key="4">
    <source>
        <dbReference type="ARBA" id="ARBA00023172"/>
    </source>
</evidence>
<keyword evidence="3" id="KW-0227">DNA damage</keyword>
<evidence type="ECO:0000313" key="10">
    <source>
        <dbReference type="Proteomes" id="UP000033140"/>
    </source>
</evidence>
<name>A0A0E9NQK6_SAICN</name>
<dbReference type="GO" id="GO:0006310">
    <property type="term" value="P:DNA recombination"/>
    <property type="evidence" value="ECO:0007669"/>
    <property type="project" value="UniProtKB-KW"/>
</dbReference>
<dbReference type="SMART" id="SM00384">
    <property type="entry name" value="AT_hook"/>
    <property type="match status" value="2"/>
</dbReference>
<evidence type="ECO:0000256" key="2">
    <source>
        <dbReference type="ARBA" id="ARBA00006661"/>
    </source>
</evidence>
<evidence type="ECO:0000256" key="1">
    <source>
        <dbReference type="ARBA" id="ARBA00004123"/>
    </source>
</evidence>
<protein>
    <recommendedName>
        <fullName evidence="7">Structure-specific endonuclease subunit SLX4</fullName>
    </recommendedName>
</protein>
<feature type="region of interest" description="Disordered" evidence="8">
    <location>
        <begin position="220"/>
        <end position="259"/>
    </location>
</feature>
<accession>A0A0E9NQK6</accession>
<evidence type="ECO:0000256" key="6">
    <source>
        <dbReference type="ARBA" id="ARBA00023242"/>
    </source>
</evidence>
<evidence type="ECO:0000256" key="7">
    <source>
        <dbReference type="ARBA" id="ARBA00029496"/>
    </source>
</evidence>
<feature type="region of interest" description="Disordered" evidence="8">
    <location>
        <begin position="108"/>
        <end position="131"/>
    </location>
</feature>
<feature type="compositionally biased region" description="Acidic residues" evidence="8">
    <location>
        <begin position="354"/>
        <end position="363"/>
    </location>
</feature>
<feature type="region of interest" description="Disordered" evidence="8">
    <location>
        <begin position="508"/>
        <end position="542"/>
    </location>
</feature>